<evidence type="ECO:0000313" key="2">
    <source>
        <dbReference type="Proteomes" id="UP000257016"/>
    </source>
</evidence>
<reference evidence="1 2" key="1">
    <citation type="submission" date="2018-01" db="EMBL/GenBank/DDBJ databases">
        <authorList>
            <person name="Clerissi C."/>
        </authorList>
    </citation>
    <scope>NUCLEOTIDE SEQUENCE [LARGE SCALE GENOMIC DNA]</scope>
    <source>
        <strain evidence="1">Cupriavidus taiwanensis LMG 19430</strain>
    </source>
</reference>
<protein>
    <submittedName>
        <fullName evidence="1">Uncharacterized protein</fullName>
    </submittedName>
</protein>
<accession>A0A975XHY2</accession>
<evidence type="ECO:0000313" key="1">
    <source>
        <dbReference type="EMBL" id="SOY71034.1"/>
    </source>
</evidence>
<comment type="caution">
    <text evidence="1">The sequence shown here is derived from an EMBL/GenBank/DDBJ whole genome shotgun (WGS) entry which is preliminary data.</text>
</comment>
<dbReference type="EMBL" id="OFSN01000019">
    <property type="protein sequence ID" value="SOY71034.1"/>
    <property type="molecule type" value="Genomic_DNA"/>
</dbReference>
<organism evidence="1 2">
    <name type="scientific">Cupriavidus taiwanensis</name>
    <dbReference type="NCBI Taxonomy" id="164546"/>
    <lineage>
        <taxon>Bacteria</taxon>
        <taxon>Pseudomonadati</taxon>
        <taxon>Pseudomonadota</taxon>
        <taxon>Betaproteobacteria</taxon>
        <taxon>Burkholderiales</taxon>
        <taxon>Burkholderiaceae</taxon>
        <taxon>Cupriavidus</taxon>
    </lineage>
</organism>
<dbReference type="AlphaFoldDB" id="A0A975XHY2"/>
<sequence>MNISRQSMARINSVKTLPRLSLDFVDISHTVYPIAAPKFEREVRAETSGRVVIRGKQMPMTLGDMKCQQPPLS</sequence>
<gene>
    <name evidence="1" type="ORF">CBM2586_B130010</name>
</gene>
<proteinExistence type="predicted"/>
<dbReference type="Proteomes" id="UP000257016">
    <property type="component" value="Unassembled WGS sequence"/>
</dbReference>
<name>A0A975XHY2_9BURK</name>